<dbReference type="Proteomes" id="UP000503011">
    <property type="component" value="Chromosome"/>
</dbReference>
<protein>
    <recommendedName>
        <fullName evidence="5">LamG-like jellyroll fold domain-containing protein</fullName>
    </recommendedName>
</protein>
<keyword evidence="1 4" id="KW-0732">Signal</keyword>
<evidence type="ECO:0000256" key="4">
    <source>
        <dbReference type="SAM" id="SignalP"/>
    </source>
</evidence>
<evidence type="ECO:0000256" key="1">
    <source>
        <dbReference type="ARBA" id="ARBA00022729"/>
    </source>
</evidence>
<dbReference type="Gene3D" id="2.60.120.200">
    <property type="match status" value="2"/>
</dbReference>
<name>A0A6F8YCR4_9ACTN</name>
<dbReference type="KEGG" id="psuu:Psuf_012370"/>
<feature type="region of interest" description="Disordered" evidence="3">
    <location>
        <begin position="536"/>
        <end position="558"/>
    </location>
</feature>
<reference evidence="6 7" key="2">
    <citation type="submission" date="2020-03" db="EMBL/GenBank/DDBJ databases">
        <authorList>
            <person name="Ichikawa N."/>
            <person name="Kimura A."/>
            <person name="Kitahashi Y."/>
            <person name="Uohara A."/>
        </authorList>
    </citation>
    <scope>NUCLEOTIDE SEQUENCE [LARGE SCALE GENOMIC DNA]</scope>
    <source>
        <strain evidence="6 7">NBRC 105367</strain>
    </source>
</reference>
<dbReference type="Pfam" id="PF13385">
    <property type="entry name" value="Laminin_G_3"/>
    <property type="match status" value="2"/>
</dbReference>
<reference evidence="6 7" key="1">
    <citation type="submission" date="2020-03" db="EMBL/GenBank/DDBJ databases">
        <title>Whole genome shotgun sequence of Phytohabitans suffuscus NBRC 105367.</title>
        <authorList>
            <person name="Komaki H."/>
            <person name="Tamura T."/>
        </authorList>
    </citation>
    <scope>NUCLEOTIDE SEQUENCE [LARGE SCALE GENOMIC DNA]</scope>
    <source>
        <strain evidence="6 7">NBRC 105367</strain>
    </source>
</reference>
<organism evidence="6 7">
    <name type="scientific">Phytohabitans suffuscus</name>
    <dbReference type="NCBI Taxonomy" id="624315"/>
    <lineage>
        <taxon>Bacteria</taxon>
        <taxon>Bacillati</taxon>
        <taxon>Actinomycetota</taxon>
        <taxon>Actinomycetes</taxon>
        <taxon>Micromonosporales</taxon>
        <taxon>Micromonosporaceae</taxon>
    </lineage>
</organism>
<evidence type="ECO:0000256" key="3">
    <source>
        <dbReference type="SAM" id="MobiDB-lite"/>
    </source>
</evidence>
<feature type="domain" description="LamG-like jellyroll fold" evidence="5">
    <location>
        <begin position="763"/>
        <end position="903"/>
    </location>
</feature>
<dbReference type="PANTHER" id="PTHR46943:SF1">
    <property type="entry name" value="PENTRAXIN-RELATED PROTEIN PTX3"/>
    <property type="match status" value="1"/>
</dbReference>
<accession>A0A6F8YCR4</accession>
<evidence type="ECO:0000256" key="2">
    <source>
        <dbReference type="ARBA" id="ARBA00023157"/>
    </source>
</evidence>
<evidence type="ECO:0000259" key="5">
    <source>
        <dbReference type="SMART" id="SM00560"/>
    </source>
</evidence>
<feature type="domain" description="LamG-like jellyroll fold" evidence="5">
    <location>
        <begin position="1032"/>
        <end position="1173"/>
    </location>
</feature>
<dbReference type="EMBL" id="AP022871">
    <property type="protein sequence ID" value="BCB83924.1"/>
    <property type="molecule type" value="Genomic_DNA"/>
</dbReference>
<dbReference type="InterPro" id="IPR006558">
    <property type="entry name" value="LamG-like"/>
</dbReference>
<evidence type="ECO:0000313" key="7">
    <source>
        <dbReference type="Proteomes" id="UP000503011"/>
    </source>
</evidence>
<keyword evidence="2" id="KW-1015">Disulfide bond</keyword>
<dbReference type="SMART" id="SM00560">
    <property type="entry name" value="LamGL"/>
    <property type="match status" value="2"/>
</dbReference>
<dbReference type="InterPro" id="IPR042837">
    <property type="entry name" value="PTX3"/>
</dbReference>
<dbReference type="SUPFAM" id="SSF49899">
    <property type="entry name" value="Concanavalin A-like lectins/glucanases"/>
    <property type="match status" value="2"/>
</dbReference>
<evidence type="ECO:0000313" key="6">
    <source>
        <dbReference type="EMBL" id="BCB83924.1"/>
    </source>
</evidence>
<gene>
    <name evidence="6" type="ORF">Psuf_012370</name>
</gene>
<feature type="compositionally biased region" description="Polar residues" evidence="3">
    <location>
        <begin position="549"/>
        <end position="558"/>
    </location>
</feature>
<dbReference type="RefSeq" id="WP_232074575.1">
    <property type="nucleotide sequence ID" value="NZ_AP022871.1"/>
</dbReference>
<proteinExistence type="predicted"/>
<dbReference type="InterPro" id="IPR013320">
    <property type="entry name" value="ConA-like_dom_sf"/>
</dbReference>
<dbReference type="AlphaFoldDB" id="A0A6F8YCR4"/>
<feature type="chain" id="PRO_5026337242" description="LamG-like jellyroll fold domain-containing protein" evidence="4">
    <location>
        <begin position="22"/>
        <end position="1187"/>
    </location>
</feature>
<dbReference type="GO" id="GO:0006955">
    <property type="term" value="P:immune response"/>
    <property type="evidence" value="ECO:0007669"/>
    <property type="project" value="InterPro"/>
</dbReference>
<feature type="signal peptide" evidence="4">
    <location>
        <begin position="1"/>
        <end position="21"/>
    </location>
</feature>
<sequence>MAAAVLTAGLLSAPGSAPAGAAPPACAGVAPTEAAAVALATSCGEPVVADASRTEFTQVVAQPDGRLRFESAVEPQRARTARGWAEVDLGLGRSADGRWRPSVSVADVAFSGGGTGPLVTLVRGGRTLTMSWPGSLPAPVVSGDSVTYPSVMSDVDLVVRATRAGFAHTLVVKTAAAAANPAVRQIRFGLGGDLDVRTGAGGGLEAVAGGAVVASAEPAVMWDSRAETPATGRALAGASGRASRSTAAEAGDLARVAPVTVAVAEDGLVLRPDPALLKARDAVFPLFVDPTWSVFKYKWAYATNTGNSNSDHSAARVGKDPNSSNVYRSFFQFSTTAGNGVSLKYKHIESARVEMNLDHSASCGPTVASMYRTPSINSVMQASWSAMQLTTLLATASGNANEAGGCGSIQGDMIMNFQGATVTNQMQTAANGAWGSIAFGFTARDGGGAGESTEDRWKKFHPNDAKLFVDYDSKPGPPNGLQVHGVACPASGVLTVGTLTPTFSAVFPDADGSADSLIAQFEWIEVPAGGMGTVTATTPARRTPPPNKTGVTPNSRTTSASVTIVTGRTYAYRARSTDKPPYSLTGDWSVWCQFAADTSKPPVSAAMVTTPSGPGLKGRVRFESTATDVTKFRYGWDDATKEVTAQGTNPKWAEVDVTAQSYGRNVLWVQAVDATGNLSNKGSAEFAVGKPSEPVAKWGLETYPGETQADALADQQAAGGSTPLVGTLLSWIDDARLLGGQTVRFNGGSSQAVASGLTMDTTASFSVAAWVRMDDVAGYHTFLSKDAGQVSTFRLQWVDNGVDPPRWCFRMATSLTTPDSQAICSQTPAVPGRWTHVAGSYDKAEGKIRLWVDGQHAALNFTTPVTASGSVVLGRALNAGAPSERTYGEMADVQIFDRVLVTQDFVGQVAADPYSGGFNRPGMLSPIPTGSWDFEGATSCYLADLRDTCEALPGAGGFDRWLALTRGAAVGAGHSASDNGLWLDNAYFPDEGFSETTQEYGRSAYKTGLTPPDGDGLEYTIWQDTPALYTDQSFTMAAWVMLDSLTGERTLVSQRGAHESGGWLKYSSSAGGKWRFTVSEEDATTTDMESVTSEVLAEEGVWTHVAGVYDAARSELRIYVNGEKRGTQTIPFTPMASSGPLLVGRTFWHDQLVDPWIGAIDDVTVFQGAMTDAAVGALHDPQSVEPE</sequence>
<keyword evidence="7" id="KW-1185">Reference proteome</keyword>
<dbReference type="PANTHER" id="PTHR46943">
    <property type="entry name" value="PENTRAXIN-RELATED PROTEIN PTX3"/>
    <property type="match status" value="1"/>
</dbReference>